<keyword evidence="1" id="KW-0808">Transferase</keyword>
<dbReference type="Gene3D" id="3.10.10.10">
    <property type="entry name" value="HIV Type 1 Reverse Transcriptase, subunit A, domain 1"/>
    <property type="match status" value="1"/>
</dbReference>
<accession>A0A9D4C3A3</accession>
<evidence type="ECO:0000313" key="9">
    <source>
        <dbReference type="EMBL" id="KAH3716347.1"/>
    </source>
</evidence>
<feature type="compositionally biased region" description="Polar residues" evidence="7">
    <location>
        <begin position="1486"/>
        <end position="1517"/>
    </location>
</feature>
<keyword evidence="2" id="KW-0548">Nucleotidyltransferase</keyword>
<dbReference type="InterPro" id="IPR041588">
    <property type="entry name" value="Integrase_H2C2"/>
</dbReference>
<dbReference type="InterPro" id="IPR000477">
    <property type="entry name" value="RT_dom"/>
</dbReference>
<gene>
    <name evidence="9" type="ORF">DPMN_059068</name>
</gene>
<dbReference type="Pfam" id="PF00078">
    <property type="entry name" value="RVT_1"/>
    <property type="match status" value="1"/>
</dbReference>
<dbReference type="InterPro" id="IPR001584">
    <property type="entry name" value="Integrase_cat-core"/>
</dbReference>
<keyword evidence="3" id="KW-0540">Nuclease</keyword>
<dbReference type="PANTHER" id="PTHR37984:SF7">
    <property type="entry name" value="INTEGRASE CATALYTIC DOMAIN-CONTAINING PROTEIN"/>
    <property type="match status" value="1"/>
</dbReference>
<dbReference type="FunFam" id="1.10.340.70:FF:000003">
    <property type="entry name" value="Protein CBG25708"/>
    <property type="match status" value="1"/>
</dbReference>
<evidence type="ECO:0000259" key="8">
    <source>
        <dbReference type="PROSITE" id="PS50994"/>
    </source>
</evidence>
<keyword evidence="5" id="KW-0378">Hydrolase</keyword>
<keyword evidence="4" id="KW-0255">Endonuclease</keyword>
<dbReference type="PROSITE" id="PS50994">
    <property type="entry name" value="INTEGRASE"/>
    <property type="match status" value="1"/>
</dbReference>
<organism evidence="9 10">
    <name type="scientific">Dreissena polymorpha</name>
    <name type="common">Zebra mussel</name>
    <name type="synonym">Mytilus polymorpha</name>
    <dbReference type="NCBI Taxonomy" id="45954"/>
    <lineage>
        <taxon>Eukaryota</taxon>
        <taxon>Metazoa</taxon>
        <taxon>Spiralia</taxon>
        <taxon>Lophotrochozoa</taxon>
        <taxon>Mollusca</taxon>
        <taxon>Bivalvia</taxon>
        <taxon>Autobranchia</taxon>
        <taxon>Heteroconchia</taxon>
        <taxon>Euheterodonta</taxon>
        <taxon>Imparidentia</taxon>
        <taxon>Neoheterodontei</taxon>
        <taxon>Myida</taxon>
        <taxon>Dreissenoidea</taxon>
        <taxon>Dreissenidae</taxon>
        <taxon>Dreissena</taxon>
    </lineage>
</organism>
<evidence type="ECO:0000256" key="2">
    <source>
        <dbReference type="ARBA" id="ARBA00022695"/>
    </source>
</evidence>
<dbReference type="InterPro" id="IPR043502">
    <property type="entry name" value="DNA/RNA_pol_sf"/>
</dbReference>
<keyword evidence="6" id="KW-0695">RNA-directed DNA polymerase</keyword>
<protein>
    <recommendedName>
        <fullName evidence="8">Integrase catalytic domain-containing protein</fullName>
    </recommendedName>
</protein>
<keyword evidence="10" id="KW-1185">Reference proteome</keyword>
<dbReference type="Gene3D" id="1.10.340.70">
    <property type="match status" value="1"/>
</dbReference>
<evidence type="ECO:0000256" key="4">
    <source>
        <dbReference type="ARBA" id="ARBA00022759"/>
    </source>
</evidence>
<sequence length="1609" mass="180105">MPAVKCPFPDCAYTTADLDPAIVAALITAHSAVHTLAPAKTARVEKVKRPTVTAAGSSEDWAYFLSRWNDYVAATKLDGRDKVIQLLECCDEPLRRDLTRTTGGNLTDKSVDNVLAAIRKLAVREENTMVARVTLHNMRQDRDESVRNFGARLRGQADICKFVIDCNNCAAKVNYTEAIMRDVLTRGVADPDIQLDLLGDKNQNMSLEEVFQFVEAKEAGKRSASRLLDSHAVGAATSYMKQQQSSRDTQEACSYCGKRGHGKKRTAQERKTQCPAYGHRCAQCRREHHFESVCRSVDNPRRPSHTQPKNFDKESALFDALCTVDSSQIHHQDVNIVNSNKHSIPLDHHVYDNLSDTWIRRSSKPQPFVRVSIQALPEDYLALGINLPKPSLATVIPAMADTGCQSCLAGLKVVHHLGLRESDLIPVTMRMHTANNDGIKILGALLLRMSSKDSSGQVVETRQMTYVTDSSDKLFLSREACINLGIITDNFPEIHASQQYSAAALNGEDKAPCGCPARQLPPAPPSTLPCSPTEENRVKLQQYLLEFYKASTFNTCEHQTLRLMDSPPMKLLVDPNAKPVAYHTPVPVPIHWRDAVKAGLDQDVRLGVIEPVPIGEPVTWCHRMVVCAKKSGQPRRTVDLQALNAHATRETHHTPSPFHQARSVPHGKKKTVFDAWNGYHSVPLCEEDRHLTTFITPWGRYRYKTAPQGYIASGDGYTRRYDEIVADIPHKTKCIDDALLWADDLEDSFFQAVHWLDICGRNGITLNPEKFVFGADVVEFAGFEITRNDVRPCQRYLQAILNFPTPKDITDVRSWFGLVNQVSYAFSMAERMLPFRELLKPGTPFNWNEHLQNVFDESKLLIASEIEEGVRIFDPKRPTCLATDWSKVGIGFWLLQKHCTCSKKEPFCCPSGWKITLVGSRFTHPAESRYAPVEGEALAVADSLDKARYFVLGCADLIIAVDHKPLLKIFTDRSLEDISNTRLRNLKEKTLRYKFRMVHIPGVKHRATDCLSRHPISDAEKLMLPDDETHINSTSVCPASRSTLMTGLRMQEDQEDSIDECVIAGVVSSLNALNLRSVTWDRVRTATASDTDMLALTDIIESGIPEHRHQLPESLRDYFQYREGLSTVDGVILYKDRIVIPPSLRDEVLEALHAAHQGVTSMVARAETSVFWPGITPAITALRTSCQQCNRSAPSNPSAPPVPPLSPEYPFQCLCADYFSYQGHHFLVVVDRYSNWPIVEQSANGAQGLITCLRRIFVTYGIPDELASDGGPEFTAVATRQFLSDWGVHHRLSSVAFPHSNCRAEIGVKTVKRLLMDNTTSTGDINTDAFQRAMLQYRNTPDRDTKLSPAMCIFGRPIRDFIPIPPGKYKPHETWLSTSLAREEALRNRHMRCAEKLSEHTQRLPPLAVGDNVRLQNQIGLYPRKWDKTGVVIEVRQFDQYVVRLDGSRRVTLRNRKFLRKYVPVQLQPRRLSIDSDLALRLPAATTENPTGHSITPAVTPTHATRSTPAATNTGIPTHSAPHPTASPSKVTPSSSETPSRGNLQQSRRQLAYTEPPSPDSRPVDVSVDTGPSRETPNRTTPPTDLLCLPVRRSGRTRTAPEWQKDYVM</sequence>
<dbReference type="FunFam" id="3.30.420.10:FF:000493">
    <property type="match status" value="1"/>
</dbReference>
<dbReference type="InterPro" id="IPR041373">
    <property type="entry name" value="RT_RNaseH"/>
</dbReference>
<evidence type="ECO:0000256" key="5">
    <source>
        <dbReference type="ARBA" id="ARBA00022801"/>
    </source>
</evidence>
<dbReference type="Pfam" id="PF00665">
    <property type="entry name" value="rve"/>
    <property type="match status" value="1"/>
</dbReference>
<dbReference type="GO" id="GO:0015074">
    <property type="term" value="P:DNA integration"/>
    <property type="evidence" value="ECO:0007669"/>
    <property type="project" value="InterPro"/>
</dbReference>
<dbReference type="Pfam" id="PF17917">
    <property type="entry name" value="RT_RNaseH"/>
    <property type="match status" value="1"/>
</dbReference>
<dbReference type="GO" id="GO:0016787">
    <property type="term" value="F:hydrolase activity"/>
    <property type="evidence" value="ECO:0007669"/>
    <property type="project" value="UniProtKB-KW"/>
</dbReference>
<feature type="compositionally biased region" description="Polar residues" evidence="7">
    <location>
        <begin position="1573"/>
        <end position="1583"/>
    </location>
</feature>
<dbReference type="InterPro" id="IPR050951">
    <property type="entry name" value="Retrovirus_Pol_polyprotein"/>
</dbReference>
<dbReference type="Pfam" id="PF17921">
    <property type="entry name" value="Integrase_H2C2"/>
    <property type="match status" value="1"/>
</dbReference>
<proteinExistence type="predicted"/>
<dbReference type="Proteomes" id="UP000828390">
    <property type="component" value="Unassembled WGS sequence"/>
</dbReference>
<reference evidence="9" key="1">
    <citation type="journal article" date="2019" name="bioRxiv">
        <title>The Genome of the Zebra Mussel, Dreissena polymorpha: A Resource for Invasive Species Research.</title>
        <authorList>
            <person name="McCartney M.A."/>
            <person name="Auch B."/>
            <person name="Kono T."/>
            <person name="Mallez S."/>
            <person name="Zhang Y."/>
            <person name="Obille A."/>
            <person name="Becker A."/>
            <person name="Abrahante J.E."/>
            <person name="Garbe J."/>
            <person name="Badalamenti J.P."/>
            <person name="Herman A."/>
            <person name="Mangelson H."/>
            <person name="Liachko I."/>
            <person name="Sullivan S."/>
            <person name="Sone E.D."/>
            <person name="Koren S."/>
            <person name="Silverstein K.A.T."/>
            <person name="Beckman K.B."/>
            <person name="Gohl D.M."/>
        </authorList>
    </citation>
    <scope>NUCLEOTIDE SEQUENCE</scope>
    <source>
        <strain evidence="9">Duluth1</strain>
        <tissue evidence="9">Whole animal</tissue>
    </source>
</reference>
<dbReference type="GO" id="GO:0004519">
    <property type="term" value="F:endonuclease activity"/>
    <property type="evidence" value="ECO:0007669"/>
    <property type="project" value="UniProtKB-KW"/>
</dbReference>
<evidence type="ECO:0000256" key="7">
    <source>
        <dbReference type="SAM" id="MobiDB-lite"/>
    </source>
</evidence>
<feature type="compositionally biased region" description="Polar residues" evidence="7">
    <location>
        <begin position="1526"/>
        <end position="1549"/>
    </location>
</feature>
<dbReference type="GO" id="GO:0003964">
    <property type="term" value="F:RNA-directed DNA polymerase activity"/>
    <property type="evidence" value="ECO:0007669"/>
    <property type="project" value="UniProtKB-KW"/>
</dbReference>
<evidence type="ECO:0000313" key="10">
    <source>
        <dbReference type="Proteomes" id="UP000828390"/>
    </source>
</evidence>
<dbReference type="CDD" id="cd01647">
    <property type="entry name" value="RT_LTR"/>
    <property type="match status" value="1"/>
</dbReference>
<dbReference type="InterPro" id="IPR012337">
    <property type="entry name" value="RNaseH-like_sf"/>
</dbReference>
<dbReference type="Gene3D" id="3.30.70.270">
    <property type="match status" value="2"/>
</dbReference>
<name>A0A9D4C3A3_DREPO</name>
<feature type="domain" description="Integrase catalytic" evidence="8">
    <location>
        <begin position="1206"/>
        <end position="1357"/>
    </location>
</feature>
<feature type="region of interest" description="Disordered" evidence="7">
    <location>
        <begin position="1485"/>
        <end position="1609"/>
    </location>
</feature>
<evidence type="ECO:0000256" key="1">
    <source>
        <dbReference type="ARBA" id="ARBA00022679"/>
    </source>
</evidence>
<evidence type="ECO:0000256" key="6">
    <source>
        <dbReference type="ARBA" id="ARBA00022918"/>
    </source>
</evidence>
<dbReference type="GO" id="GO:0003676">
    <property type="term" value="F:nucleic acid binding"/>
    <property type="evidence" value="ECO:0007669"/>
    <property type="project" value="InterPro"/>
</dbReference>
<dbReference type="SUPFAM" id="SSF56672">
    <property type="entry name" value="DNA/RNA polymerases"/>
    <property type="match status" value="1"/>
</dbReference>
<dbReference type="InterPro" id="IPR043128">
    <property type="entry name" value="Rev_trsase/Diguanyl_cyclase"/>
</dbReference>
<dbReference type="InterPro" id="IPR036397">
    <property type="entry name" value="RNaseH_sf"/>
</dbReference>
<reference evidence="9" key="2">
    <citation type="submission" date="2020-11" db="EMBL/GenBank/DDBJ databases">
        <authorList>
            <person name="McCartney M.A."/>
            <person name="Auch B."/>
            <person name="Kono T."/>
            <person name="Mallez S."/>
            <person name="Becker A."/>
            <person name="Gohl D.M."/>
            <person name="Silverstein K.A.T."/>
            <person name="Koren S."/>
            <person name="Bechman K.B."/>
            <person name="Herman A."/>
            <person name="Abrahante J.E."/>
            <person name="Garbe J."/>
        </authorList>
    </citation>
    <scope>NUCLEOTIDE SEQUENCE</scope>
    <source>
        <strain evidence="9">Duluth1</strain>
        <tissue evidence="9">Whole animal</tissue>
    </source>
</reference>
<evidence type="ECO:0000256" key="3">
    <source>
        <dbReference type="ARBA" id="ARBA00022722"/>
    </source>
</evidence>
<dbReference type="PANTHER" id="PTHR37984">
    <property type="entry name" value="PROTEIN CBG26694"/>
    <property type="match status" value="1"/>
</dbReference>
<dbReference type="Gene3D" id="3.30.420.10">
    <property type="entry name" value="Ribonuclease H-like superfamily/Ribonuclease H"/>
    <property type="match status" value="1"/>
</dbReference>
<comment type="caution">
    <text evidence="9">The sequence shown here is derived from an EMBL/GenBank/DDBJ whole genome shotgun (WGS) entry which is preliminary data.</text>
</comment>
<dbReference type="SUPFAM" id="SSF53098">
    <property type="entry name" value="Ribonuclease H-like"/>
    <property type="match status" value="1"/>
</dbReference>
<dbReference type="EMBL" id="JAIWYP010000013">
    <property type="protein sequence ID" value="KAH3716347.1"/>
    <property type="molecule type" value="Genomic_DNA"/>
</dbReference>